<organism evidence="8 9">
    <name type="scientific">Haloplasma contractile SSD-17B</name>
    <dbReference type="NCBI Taxonomy" id="1033810"/>
    <lineage>
        <taxon>Bacteria</taxon>
        <taxon>Bacillati</taxon>
        <taxon>Mycoplasmatota</taxon>
        <taxon>Mollicutes</taxon>
        <taxon>Haloplasmatales</taxon>
        <taxon>Haloplasmataceae</taxon>
        <taxon>Haloplasma</taxon>
    </lineage>
</organism>
<dbReference type="GO" id="GO:0008237">
    <property type="term" value="F:metallopeptidase activity"/>
    <property type="evidence" value="ECO:0007669"/>
    <property type="project" value="UniProtKB-KW"/>
</dbReference>
<keyword evidence="9" id="KW-1185">Reference proteome</keyword>
<evidence type="ECO:0000256" key="3">
    <source>
        <dbReference type="ARBA" id="ARBA00022723"/>
    </source>
</evidence>
<dbReference type="InterPro" id="IPR020891">
    <property type="entry name" value="UPF0758_CS"/>
</dbReference>
<protein>
    <submittedName>
        <fullName evidence="8">DNA repair protein RadC</fullName>
    </submittedName>
</protein>
<evidence type="ECO:0000256" key="6">
    <source>
        <dbReference type="ARBA" id="ARBA00023049"/>
    </source>
</evidence>
<evidence type="ECO:0000313" key="9">
    <source>
        <dbReference type="Proteomes" id="UP000005707"/>
    </source>
</evidence>
<comment type="caution">
    <text evidence="8">The sequence shown here is derived from an EMBL/GenBank/DDBJ whole genome shotgun (WGS) entry which is preliminary data.</text>
</comment>
<dbReference type="GO" id="GO:0046872">
    <property type="term" value="F:metal ion binding"/>
    <property type="evidence" value="ECO:0007669"/>
    <property type="project" value="UniProtKB-KW"/>
</dbReference>
<comment type="similarity">
    <text evidence="1">Belongs to the UPF0758 family.</text>
</comment>
<dbReference type="GO" id="GO:0006508">
    <property type="term" value="P:proteolysis"/>
    <property type="evidence" value="ECO:0007669"/>
    <property type="project" value="UniProtKB-KW"/>
</dbReference>
<dbReference type="PROSITE" id="PS50249">
    <property type="entry name" value="MPN"/>
    <property type="match status" value="1"/>
</dbReference>
<dbReference type="eggNOG" id="COG2003">
    <property type="taxonomic scope" value="Bacteria"/>
</dbReference>
<reference evidence="8 9" key="1">
    <citation type="journal article" date="2011" name="J. Bacteriol.">
        <title>Genome sequence of Haloplasma contractile, an unusual contractile bacterium from a deep-sea anoxic brine lake.</title>
        <authorList>
            <person name="Antunes A."/>
            <person name="Alam I."/>
            <person name="El Dorry H."/>
            <person name="Siam R."/>
            <person name="Robertson A."/>
            <person name="Bajic V.B."/>
            <person name="Stingl U."/>
        </authorList>
    </citation>
    <scope>NUCLEOTIDE SEQUENCE [LARGE SCALE GENOMIC DNA]</scope>
    <source>
        <strain evidence="8 9">SSD-17B</strain>
    </source>
</reference>
<dbReference type="CDD" id="cd08071">
    <property type="entry name" value="MPN_DUF2466"/>
    <property type="match status" value="1"/>
</dbReference>
<evidence type="ECO:0000256" key="4">
    <source>
        <dbReference type="ARBA" id="ARBA00022801"/>
    </source>
</evidence>
<dbReference type="InterPro" id="IPR037518">
    <property type="entry name" value="MPN"/>
</dbReference>
<feature type="domain" description="MPN" evidence="7">
    <location>
        <begin position="1"/>
        <end position="82"/>
    </location>
</feature>
<keyword evidence="5" id="KW-0862">Zinc</keyword>
<sequence>MFIVCLTAICSPREVFKEALRHGCASIIVAHNHPSGDPTPSKEDIRVTQRLIDVGDLMGIEVLDHLVVGSQGYISLREEKYI</sequence>
<dbReference type="AlphaFoldDB" id="U2DWV5"/>
<dbReference type="EMBL" id="AFNU02000003">
    <property type="protein sequence ID" value="ERJ12782.1"/>
    <property type="molecule type" value="Genomic_DNA"/>
</dbReference>
<evidence type="ECO:0000256" key="1">
    <source>
        <dbReference type="ARBA" id="ARBA00010243"/>
    </source>
</evidence>
<dbReference type="STRING" id="1033810.HLPCO_001122"/>
<keyword evidence="3" id="KW-0479">Metal-binding</keyword>
<keyword evidence="2" id="KW-0645">Protease</keyword>
<evidence type="ECO:0000256" key="2">
    <source>
        <dbReference type="ARBA" id="ARBA00022670"/>
    </source>
</evidence>
<dbReference type="InterPro" id="IPR001405">
    <property type="entry name" value="UPF0758"/>
</dbReference>
<proteinExistence type="inferred from homology"/>
<reference evidence="8 9" key="2">
    <citation type="journal article" date="2013" name="PLoS ONE">
        <title>INDIGO - INtegrated Data Warehouse of MIcrobial GenOmes with Examples from the Red Sea Extremophiles.</title>
        <authorList>
            <person name="Alam I."/>
            <person name="Antunes A."/>
            <person name="Kamau A.A."/>
            <person name="Ba Alawi W."/>
            <person name="Kalkatawi M."/>
            <person name="Stingl U."/>
            <person name="Bajic V.B."/>
        </authorList>
    </citation>
    <scope>NUCLEOTIDE SEQUENCE [LARGE SCALE GENOMIC DNA]</scope>
    <source>
        <strain evidence="8 9">SSD-17B</strain>
    </source>
</reference>
<dbReference type="SUPFAM" id="SSF102712">
    <property type="entry name" value="JAB1/MPN domain"/>
    <property type="match status" value="1"/>
</dbReference>
<keyword evidence="6" id="KW-0482">Metalloprotease</keyword>
<dbReference type="InParanoid" id="U2DWV5"/>
<evidence type="ECO:0000313" key="8">
    <source>
        <dbReference type="EMBL" id="ERJ12782.1"/>
    </source>
</evidence>
<evidence type="ECO:0000259" key="7">
    <source>
        <dbReference type="PROSITE" id="PS50249"/>
    </source>
</evidence>
<dbReference type="InterPro" id="IPR025657">
    <property type="entry name" value="RadC_JAB"/>
</dbReference>
<accession>U2DWV5</accession>
<dbReference type="PROSITE" id="PS01302">
    <property type="entry name" value="UPF0758"/>
    <property type="match status" value="1"/>
</dbReference>
<dbReference type="Proteomes" id="UP000005707">
    <property type="component" value="Unassembled WGS sequence"/>
</dbReference>
<name>U2DWV5_9MOLU</name>
<gene>
    <name evidence="8" type="ORF">HLPCO_001122</name>
</gene>
<dbReference type="Pfam" id="PF04002">
    <property type="entry name" value="RadC"/>
    <property type="match status" value="1"/>
</dbReference>
<dbReference type="Gene3D" id="3.40.140.10">
    <property type="entry name" value="Cytidine Deaminase, domain 2"/>
    <property type="match status" value="1"/>
</dbReference>
<dbReference type="PANTHER" id="PTHR30471:SF3">
    <property type="entry name" value="UPF0758 PROTEIN YEES-RELATED"/>
    <property type="match status" value="1"/>
</dbReference>
<keyword evidence="4" id="KW-0378">Hydrolase</keyword>
<evidence type="ECO:0000256" key="5">
    <source>
        <dbReference type="ARBA" id="ARBA00022833"/>
    </source>
</evidence>
<dbReference type="PANTHER" id="PTHR30471">
    <property type="entry name" value="DNA REPAIR PROTEIN RADC"/>
    <property type="match status" value="1"/>
</dbReference>